<dbReference type="InterPro" id="IPR008580">
    <property type="entry name" value="PPPDE_dom"/>
</dbReference>
<dbReference type="Gene3D" id="3.90.1720.30">
    <property type="entry name" value="PPPDE domains"/>
    <property type="match status" value="1"/>
</dbReference>
<comment type="caution">
    <text evidence="5">The sequence shown here is derived from an EMBL/GenBank/DDBJ whole genome shotgun (WGS) entry which is preliminary data.</text>
</comment>
<dbReference type="GO" id="GO:0101005">
    <property type="term" value="F:deubiquitinase activity"/>
    <property type="evidence" value="ECO:0007669"/>
    <property type="project" value="TreeGrafter"/>
</dbReference>
<dbReference type="AlphaFoldDB" id="A0AA36MSW2"/>
<dbReference type="PANTHER" id="PTHR12378:SF80">
    <property type="entry name" value="IP06716P-RELATED"/>
    <property type="match status" value="1"/>
</dbReference>
<evidence type="ECO:0000256" key="1">
    <source>
        <dbReference type="ARBA" id="ARBA00008140"/>
    </source>
</evidence>
<keyword evidence="2" id="KW-0645">Protease</keyword>
<dbReference type="Pfam" id="PF05903">
    <property type="entry name" value="Peptidase_C97"/>
    <property type="match status" value="1"/>
</dbReference>
<gene>
    <name evidence="5" type="ORF">EVOR1521_LOCUS7253</name>
</gene>
<protein>
    <recommendedName>
        <fullName evidence="4">PPPDE domain-containing protein</fullName>
    </recommendedName>
</protein>
<keyword evidence="3" id="KW-0378">Hydrolase</keyword>
<dbReference type="PROSITE" id="PS51858">
    <property type="entry name" value="PPPDE"/>
    <property type="match status" value="1"/>
</dbReference>
<feature type="domain" description="PPPDE" evidence="4">
    <location>
        <begin position="1"/>
        <end position="96"/>
    </location>
</feature>
<evidence type="ECO:0000313" key="6">
    <source>
        <dbReference type="Proteomes" id="UP001178507"/>
    </source>
</evidence>
<evidence type="ECO:0000259" key="4">
    <source>
        <dbReference type="PROSITE" id="PS51858"/>
    </source>
</evidence>
<dbReference type="PANTHER" id="PTHR12378">
    <property type="entry name" value="DESUMOYLATING ISOPEPTIDASE"/>
    <property type="match status" value="1"/>
</dbReference>
<dbReference type="EMBL" id="CAUJNA010000573">
    <property type="protein sequence ID" value="CAJ1378855.1"/>
    <property type="molecule type" value="Genomic_DNA"/>
</dbReference>
<evidence type="ECO:0000256" key="2">
    <source>
        <dbReference type="ARBA" id="ARBA00022670"/>
    </source>
</evidence>
<dbReference type="GO" id="GO:0006508">
    <property type="term" value="P:proteolysis"/>
    <property type="evidence" value="ECO:0007669"/>
    <property type="project" value="UniProtKB-KW"/>
</dbReference>
<dbReference type="InterPro" id="IPR042266">
    <property type="entry name" value="PPPDE_sf"/>
</dbReference>
<dbReference type="SMART" id="SM01179">
    <property type="entry name" value="DUF862"/>
    <property type="match status" value="1"/>
</dbReference>
<organism evidence="5 6">
    <name type="scientific">Effrenium voratum</name>
    <dbReference type="NCBI Taxonomy" id="2562239"/>
    <lineage>
        <taxon>Eukaryota</taxon>
        <taxon>Sar</taxon>
        <taxon>Alveolata</taxon>
        <taxon>Dinophyceae</taxon>
        <taxon>Suessiales</taxon>
        <taxon>Symbiodiniaceae</taxon>
        <taxon>Effrenium</taxon>
    </lineage>
</organism>
<name>A0AA36MSW2_9DINO</name>
<dbReference type="Proteomes" id="UP001178507">
    <property type="component" value="Unassembled WGS sequence"/>
</dbReference>
<comment type="similarity">
    <text evidence="1">Belongs to the DeSI family.</text>
</comment>
<keyword evidence="6" id="KW-1185">Reference proteome</keyword>
<evidence type="ECO:0000256" key="3">
    <source>
        <dbReference type="ARBA" id="ARBA00022801"/>
    </source>
</evidence>
<evidence type="ECO:0000313" key="5">
    <source>
        <dbReference type="EMBL" id="CAJ1378855.1"/>
    </source>
</evidence>
<reference evidence="5" key="1">
    <citation type="submission" date="2023-08" db="EMBL/GenBank/DDBJ databases">
        <authorList>
            <person name="Chen Y."/>
            <person name="Shah S."/>
            <person name="Dougan E. K."/>
            <person name="Thang M."/>
            <person name="Chan C."/>
        </authorList>
    </citation>
    <scope>NUCLEOTIDE SEQUENCE</scope>
</reference>
<dbReference type="GO" id="GO:0016579">
    <property type="term" value="P:protein deubiquitination"/>
    <property type="evidence" value="ECO:0007669"/>
    <property type="project" value="TreeGrafter"/>
</dbReference>
<proteinExistence type="inferred from homology"/>
<accession>A0AA36MSW2</accession>
<sequence length="159" mass="17737">MTFDNYSSGITCHEPGQNSDHTFRETLSMGYTRFSPKEVGKILEDMKRDWKGRDYHVLTKNCHHFSDSFCARLGVAHLPEWVNTLAETGANTLDYLDSTDSGYDGGKAITDFFDNMKSSVFGFFTGAPSSTQATFLPAHGKKDTWGFVQRPSESEAGQL</sequence>